<evidence type="ECO:0000313" key="6">
    <source>
        <dbReference type="Proteomes" id="UP000031950"/>
    </source>
</evidence>
<dbReference type="STRING" id="135826.KP77_05170"/>
<dbReference type="InterPro" id="IPR020449">
    <property type="entry name" value="Tscrpt_reg_AraC-type_HTH"/>
</dbReference>
<dbReference type="PANTHER" id="PTHR47504:SF6">
    <property type="entry name" value="ARAC-FAMILY TRANSCRIPTIONAL REGULATOR"/>
    <property type="match status" value="1"/>
</dbReference>
<keyword evidence="1" id="KW-0805">Transcription regulation</keyword>
<dbReference type="AlphaFoldDB" id="A0A0C2WAF1"/>
<evidence type="ECO:0000313" key="5">
    <source>
        <dbReference type="EMBL" id="KIL53541.1"/>
    </source>
</evidence>
<keyword evidence="2" id="KW-0238">DNA-binding</keyword>
<dbReference type="SMART" id="SM00342">
    <property type="entry name" value="HTH_ARAC"/>
    <property type="match status" value="1"/>
</dbReference>
<dbReference type="GO" id="GO:0003700">
    <property type="term" value="F:DNA-binding transcription factor activity"/>
    <property type="evidence" value="ECO:0007669"/>
    <property type="project" value="InterPro"/>
</dbReference>
<proteinExistence type="predicted"/>
<gene>
    <name evidence="5" type="ORF">KP77_05170</name>
</gene>
<organism evidence="5 6">
    <name type="scientific">Jeotgalibacillus alimentarius</name>
    <dbReference type="NCBI Taxonomy" id="135826"/>
    <lineage>
        <taxon>Bacteria</taxon>
        <taxon>Bacillati</taxon>
        <taxon>Bacillota</taxon>
        <taxon>Bacilli</taxon>
        <taxon>Bacillales</taxon>
        <taxon>Caryophanaceae</taxon>
        <taxon>Jeotgalibacillus</taxon>
    </lineage>
</organism>
<dbReference type="PATRIC" id="fig|135826.4.peg.514"/>
<dbReference type="InterPro" id="IPR009057">
    <property type="entry name" value="Homeodomain-like_sf"/>
</dbReference>
<protein>
    <submittedName>
        <fullName evidence="5">Right origin-binding protein</fullName>
    </submittedName>
</protein>
<evidence type="ECO:0000256" key="3">
    <source>
        <dbReference type="ARBA" id="ARBA00023163"/>
    </source>
</evidence>
<dbReference type="EMBL" id="JXRQ01000008">
    <property type="protein sequence ID" value="KIL53541.1"/>
    <property type="molecule type" value="Genomic_DNA"/>
</dbReference>
<dbReference type="OrthoDB" id="8365150at2"/>
<keyword evidence="3" id="KW-0804">Transcription</keyword>
<dbReference type="PROSITE" id="PS01124">
    <property type="entry name" value="HTH_ARAC_FAMILY_2"/>
    <property type="match status" value="1"/>
</dbReference>
<dbReference type="Proteomes" id="UP000031950">
    <property type="component" value="Unassembled WGS sequence"/>
</dbReference>
<dbReference type="InterPro" id="IPR018060">
    <property type="entry name" value="HTH_AraC"/>
</dbReference>
<dbReference type="GO" id="GO:0043565">
    <property type="term" value="F:sequence-specific DNA binding"/>
    <property type="evidence" value="ECO:0007669"/>
    <property type="project" value="InterPro"/>
</dbReference>
<keyword evidence="6" id="KW-1185">Reference proteome</keyword>
<dbReference type="InterPro" id="IPR050959">
    <property type="entry name" value="MarA-like"/>
</dbReference>
<dbReference type="Pfam" id="PF12833">
    <property type="entry name" value="HTH_18"/>
    <property type="match status" value="1"/>
</dbReference>
<dbReference type="SUPFAM" id="SSF46689">
    <property type="entry name" value="Homeodomain-like"/>
    <property type="match status" value="2"/>
</dbReference>
<accession>A0A0C2WAF1</accession>
<sequence length="292" mass="33517">MTNEAIIQKTIHWIEEHLHEDITAEDIAAYAGFSKYHFHRLFQASVGMSFSEYIRNRRMTNAAVALIHTDARIIDIAFHLCFDSQEVFTRAFKKVYGVPPGQYRRQMMKLVDHKEELQMEEKLTGWFLSGSHPFNYEAGADTESVHQGKQSGYLRSKTVNPADGEFATMMQQFKADKYRGRRMKLSAFLKTENVQHMASLWMRVDSASEEVLQFDNMSDRPLQGTSNWNHYTIVLDVPENSAMVSFGMILSGSGCIWADSVTFEEVDKKTPTTNLQTEFVARDEPVNLAFEE</sequence>
<feature type="domain" description="HTH araC/xylS-type" evidence="4">
    <location>
        <begin position="8"/>
        <end position="106"/>
    </location>
</feature>
<evidence type="ECO:0000256" key="1">
    <source>
        <dbReference type="ARBA" id="ARBA00023015"/>
    </source>
</evidence>
<reference evidence="5 6" key="1">
    <citation type="submission" date="2015-01" db="EMBL/GenBank/DDBJ databases">
        <title>Genome sequence of Jeotgalibacillus alimentarius.</title>
        <authorList>
            <person name="Goh K.M."/>
            <person name="Chan K.-G."/>
            <person name="Yaakop A.S."/>
            <person name="Ee R."/>
            <person name="Gan H.M."/>
            <person name="Chan C.S."/>
        </authorList>
    </citation>
    <scope>NUCLEOTIDE SEQUENCE [LARGE SCALE GENOMIC DNA]</scope>
    <source>
        <strain evidence="5 6">YKJ-13</strain>
    </source>
</reference>
<evidence type="ECO:0000259" key="4">
    <source>
        <dbReference type="PROSITE" id="PS01124"/>
    </source>
</evidence>
<dbReference type="RefSeq" id="WP_041121170.1">
    <property type="nucleotide sequence ID" value="NZ_JXRQ01000008.1"/>
</dbReference>
<dbReference type="PANTHER" id="PTHR47504">
    <property type="entry name" value="RIGHT ORIGIN-BINDING PROTEIN"/>
    <property type="match status" value="1"/>
</dbReference>
<name>A0A0C2WAF1_9BACL</name>
<dbReference type="Gene3D" id="2.60.120.260">
    <property type="entry name" value="Galactose-binding domain-like"/>
    <property type="match status" value="1"/>
</dbReference>
<evidence type="ECO:0000256" key="2">
    <source>
        <dbReference type="ARBA" id="ARBA00023125"/>
    </source>
</evidence>
<dbReference type="Gene3D" id="1.10.10.60">
    <property type="entry name" value="Homeodomain-like"/>
    <property type="match status" value="2"/>
</dbReference>
<comment type="caution">
    <text evidence="5">The sequence shown here is derived from an EMBL/GenBank/DDBJ whole genome shotgun (WGS) entry which is preliminary data.</text>
</comment>
<dbReference type="PRINTS" id="PR00032">
    <property type="entry name" value="HTHARAC"/>
</dbReference>